<dbReference type="PANTHER" id="PTHR48014:SF10">
    <property type="entry name" value="PROTEIN KINASE SUPERFAMILY PROTEIN"/>
    <property type="match status" value="1"/>
</dbReference>
<comment type="similarity">
    <text evidence="1">Belongs to the protein kinase superfamily. STE Ser/Thr protein kinase family. STE20 subfamily.</text>
</comment>
<dbReference type="FunFam" id="1.10.510.10:FF:000208">
    <property type="entry name" value="serine/threonine-protein kinase BLUS1 isoform X1"/>
    <property type="match status" value="1"/>
</dbReference>
<protein>
    <recommendedName>
        <fullName evidence="4">Protein kinase domain-containing protein</fullName>
    </recommendedName>
</protein>
<dbReference type="InterPro" id="IPR011009">
    <property type="entry name" value="Kinase-like_dom_sf"/>
</dbReference>
<feature type="compositionally biased region" description="Polar residues" evidence="3">
    <location>
        <begin position="387"/>
        <end position="396"/>
    </location>
</feature>
<evidence type="ECO:0000256" key="3">
    <source>
        <dbReference type="SAM" id="MobiDB-lite"/>
    </source>
</evidence>
<proteinExistence type="inferred from homology"/>
<dbReference type="SUPFAM" id="SSF56112">
    <property type="entry name" value="Protein kinase-like (PK-like)"/>
    <property type="match status" value="1"/>
</dbReference>
<accession>A0ABC8JHJ7</accession>
<dbReference type="PROSITE" id="PS00107">
    <property type="entry name" value="PROTEIN_KINASE_ATP"/>
    <property type="match status" value="1"/>
</dbReference>
<dbReference type="SMART" id="SM00220">
    <property type="entry name" value="S_TKc"/>
    <property type="match status" value="1"/>
</dbReference>
<feature type="compositionally biased region" description="Polar residues" evidence="3">
    <location>
        <begin position="557"/>
        <end position="573"/>
    </location>
</feature>
<evidence type="ECO:0000313" key="5">
    <source>
        <dbReference type="EMBL" id="CAH8328075.1"/>
    </source>
</evidence>
<feature type="compositionally biased region" description="Polar residues" evidence="3">
    <location>
        <begin position="488"/>
        <end position="498"/>
    </location>
</feature>
<dbReference type="AlphaFoldDB" id="A0ABC8JHJ7"/>
<name>A0ABC8JHJ7_ERUVS</name>
<feature type="domain" description="Protein kinase" evidence="4">
    <location>
        <begin position="13"/>
        <end position="274"/>
    </location>
</feature>
<dbReference type="PANTHER" id="PTHR48014">
    <property type="entry name" value="SERINE/THREONINE-PROTEIN KINASE FRAY2"/>
    <property type="match status" value="1"/>
</dbReference>
<dbReference type="EMBL" id="CAKOAT010108487">
    <property type="protein sequence ID" value="CAH8328075.1"/>
    <property type="molecule type" value="Genomic_DNA"/>
</dbReference>
<dbReference type="Proteomes" id="UP001642260">
    <property type="component" value="Unassembled WGS sequence"/>
</dbReference>
<dbReference type="Pfam" id="PF00069">
    <property type="entry name" value="Pkinase"/>
    <property type="match status" value="1"/>
</dbReference>
<dbReference type="Gene3D" id="1.10.510.10">
    <property type="entry name" value="Transferase(Phosphotransferase) domain 1"/>
    <property type="match status" value="1"/>
</dbReference>
<dbReference type="CDD" id="cd06610">
    <property type="entry name" value="STKc_OSR1_SPAK"/>
    <property type="match status" value="1"/>
</dbReference>
<feature type="region of interest" description="Disordered" evidence="3">
    <location>
        <begin position="655"/>
        <end position="678"/>
    </location>
</feature>
<sequence length="678" mass="76001">MSERKFPLNAKDYKLQEEIGDGVSATVHKALCIPLNEVVAIKVLDLEKCNNDLDGIRREVQTMSLINHPNVLQAHCSFTAGHQLWVVMPYMAGGSCLHIIKSSYQDGFEEPVIATLLRETLRALVYLHAHGHIHRDVKAGNILLDSNGVVKLADFGVSACMFDTGDRQRSRNTFVGTPCWMAPEVMQQLHGYDFKADVWSFGITALELAHGHAPFSKYPPMKVLLMTLQNAPPGLDYERDKRFSKAFKEMVGTCLVKDPKKRPTSEKLLKHPFFKQARPPDYLAKTILNGLPPLGERYRTIKSKEADLLMQNKSEYEAHLSQARIRKQKFHPSQEYIRGISAWNFNLEDLKSQAALISDDDSSHAEEPDFNRKQCGRLDESALSPERASSSATTPSQDDELNDIHDLESSFASFPSKPLQALKGCFDIGEDEDNATTPDWKDASLMSTGQQNFTKASIGSLAHTTKEEDTAAQNSSLPRHLISEQKKYSSGSLIPESTYSPKRISTEVDREFQLRRYQSYSGSLYRAKKDTVDEMSDSPHVEHKGRFKVTSADLSPKGSTNSTVTPFTGGSSSPISLTTASVLPSVQSLLQQNTIQRVNFKSIRKNHFYSLKQQPGSPETSVDELLQMTPATPRERELQTQLMLLQQSVLSQTEELKKQKQRNGQLENQLNALTQRND</sequence>
<organism evidence="5 6">
    <name type="scientific">Eruca vesicaria subsp. sativa</name>
    <name type="common">Garden rocket</name>
    <name type="synonym">Eruca sativa</name>
    <dbReference type="NCBI Taxonomy" id="29727"/>
    <lineage>
        <taxon>Eukaryota</taxon>
        <taxon>Viridiplantae</taxon>
        <taxon>Streptophyta</taxon>
        <taxon>Embryophyta</taxon>
        <taxon>Tracheophyta</taxon>
        <taxon>Spermatophyta</taxon>
        <taxon>Magnoliopsida</taxon>
        <taxon>eudicotyledons</taxon>
        <taxon>Gunneridae</taxon>
        <taxon>Pentapetalae</taxon>
        <taxon>rosids</taxon>
        <taxon>malvids</taxon>
        <taxon>Brassicales</taxon>
        <taxon>Brassicaceae</taxon>
        <taxon>Brassiceae</taxon>
        <taxon>Eruca</taxon>
    </lineage>
</organism>
<feature type="compositionally biased region" description="Basic and acidic residues" evidence="3">
    <location>
        <begin position="361"/>
        <end position="380"/>
    </location>
</feature>
<feature type="binding site" evidence="2">
    <location>
        <position position="42"/>
    </location>
    <ligand>
        <name>ATP</name>
        <dbReference type="ChEBI" id="CHEBI:30616"/>
    </ligand>
</feature>
<dbReference type="GO" id="GO:0005524">
    <property type="term" value="F:ATP binding"/>
    <property type="evidence" value="ECO:0007669"/>
    <property type="project" value="UniProtKB-UniRule"/>
</dbReference>
<feature type="region of interest" description="Disordered" evidence="3">
    <location>
        <begin position="551"/>
        <end position="573"/>
    </location>
</feature>
<reference evidence="5 6" key="1">
    <citation type="submission" date="2022-03" db="EMBL/GenBank/DDBJ databases">
        <authorList>
            <person name="Macdonald S."/>
            <person name="Ahmed S."/>
            <person name="Newling K."/>
        </authorList>
    </citation>
    <scope>NUCLEOTIDE SEQUENCE [LARGE SCALE GENOMIC DNA]</scope>
</reference>
<evidence type="ECO:0000256" key="2">
    <source>
        <dbReference type="PROSITE-ProRule" id="PRU10141"/>
    </source>
</evidence>
<keyword evidence="2" id="KW-0067">ATP-binding</keyword>
<evidence type="ECO:0000313" key="6">
    <source>
        <dbReference type="Proteomes" id="UP001642260"/>
    </source>
</evidence>
<feature type="compositionally biased region" description="Polar residues" evidence="3">
    <location>
        <begin position="662"/>
        <end position="678"/>
    </location>
</feature>
<dbReference type="Gene3D" id="3.30.200.20">
    <property type="entry name" value="Phosphorylase Kinase, domain 1"/>
    <property type="match status" value="1"/>
</dbReference>
<gene>
    <name evidence="5" type="ORF">ERUC_LOCUS11253</name>
</gene>
<dbReference type="PROSITE" id="PS50011">
    <property type="entry name" value="PROTEIN_KINASE_DOM"/>
    <property type="match status" value="1"/>
</dbReference>
<dbReference type="InterPro" id="IPR000719">
    <property type="entry name" value="Prot_kinase_dom"/>
</dbReference>
<evidence type="ECO:0000256" key="1">
    <source>
        <dbReference type="ARBA" id="ARBA00008874"/>
    </source>
</evidence>
<feature type="region of interest" description="Disordered" evidence="3">
    <location>
        <begin position="464"/>
        <end position="498"/>
    </location>
</feature>
<keyword evidence="2" id="KW-0547">Nucleotide-binding</keyword>
<dbReference type="FunFam" id="3.30.200.20:FF:000099">
    <property type="entry name" value="Serine/threonine-protein kinase BLUS1"/>
    <property type="match status" value="1"/>
</dbReference>
<keyword evidence="6" id="KW-1185">Reference proteome</keyword>
<dbReference type="InterPro" id="IPR047173">
    <property type="entry name" value="STRAD_A/B-like"/>
</dbReference>
<comment type="caution">
    <text evidence="5">The sequence shown here is derived from an EMBL/GenBank/DDBJ whole genome shotgun (WGS) entry which is preliminary data.</text>
</comment>
<dbReference type="InterPro" id="IPR017441">
    <property type="entry name" value="Protein_kinase_ATP_BS"/>
</dbReference>
<evidence type="ECO:0000259" key="4">
    <source>
        <dbReference type="PROSITE" id="PS50011"/>
    </source>
</evidence>
<feature type="region of interest" description="Disordered" evidence="3">
    <location>
        <begin position="358"/>
        <end position="401"/>
    </location>
</feature>